<evidence type="ECO:0000313" key="2">
    <source>
        <dbReference type="EMBL" id="CAB03916.2"/>
    </source>
</evidence>
<dbReference type="UCSC" id="C25F9.8">
    <property type="organism name" value="c. elegans"/>
</dbReference>
<dbReference type="Bgee" id="WBGene00007727">
    <property type="expression patterns" value="Expressed in material anatomical entity and 1 other cell type or tissue"/>
</dbReference>
<dbReference type="KEGG" id="cel:CELE_C25F9.8"/>
<proteinExistence type="predicted"/>
<dbReference type="RefSeq" id="NP_507774.2">
    <property type="nucleotide sequence ID" value="NM_075373.5"/>
</dbReference>
<dbReference type="Proteomes" id="UP000001940">
    <property type="component" value="Chromosome V"/>
</dbReference>
<evidence type="ECO:0000313" key="3">
    <source>
        <dbReference type="Proteomes" id="UP000001940"/>
    </source>
</evidence>
<keyword evidence="3" id="KW-1185">Reference proteome</keyword>
<keyword evidence="1" id="KW-0732">Signal</keyword>
<sequence>MACRKGQMKVFLFILHFLFLQEVTGCSVIRKNPDLGNCNCNSNIKLFTQEDIRNNAGGKYLGDHRAWSPIVEAQDDCSVTVTCKPVPGVSSFFTVLFRGYGPPIYINRVVANETTFVERPQPRSINTFECKWYSGAYEWFYFDEHVRHAAFACVADSNSCACPQIAYKALDVLIENLIPSASDQCGFLRASCPNKDEVPYLRSPHTLPIQSGNGRHVWVSDWRRFEDLLCVKNGTTFDWYFGNLKLEGQITVECDSNRAIFQADAAAPCGVFKDIEHIDDLYQNKIGYFADAEFGINYWIPSDEFEMKCDDGYRPVVFSPNNDPIESPSLIRCA</sequence>
<name>O62072_CAEEL</name>
<reference evidence="2 3" key="1">
    <citation type="journal article" date="1998" name="Science">
        <title>Genome sequence of the nematode C. elegans: a platform for investigating biology.</title>
        <authorList>
            <consortium name="The C. elegans sequencing consortium"/>
            <person name="Sulson J.E."/>
            <person name="Waterston R."/>
        </authorList>
    </citation>
    <scope>NUCLEOTIDE SEQUENCE [LARGE SCALE GENOMIC DNA]</scope>
    <source>
        <strain evidence="2 3">Bristol N2</strain>
    </source>
</reference>
<dbReference type="FunCoup" id="O62072">
    <property type="interactions" value="357"/>
</dbReference>
<gene>
    <name evidence="2 4" type="ORF">C25F9.8</name>
    <name evidence="2" type="ORF">CELE_C25F9.8</name>
</gene>
<dbReference type="PhylomeDB" id="O62072"/>
<dbReference type="HOGENOM" id="CLU_066506_0_0_1"/>
<dbReference type="PaxDb" id="6239-C25F9.8"/>
<dbReference type="EMBL" id="BX284605">
    <property type="protein sequence ID" value="CAB03916.2"/>
    <property type="molecule type" value="Genomic_DNA"/>
</dbReference>
<feature type="signal peptide" evidence="1">
    <location>
        <begin position="1"/>
        <end position="25"/>
    </location>
</feature>
<dbReference type="CTD" id="182907"/>
<dbReference type="WormBase" id="C25F9.8">
    <property type="protein sequence ID" value="CE41770"/>
    <property type="gene ID" value="WBGene00007727"/>
</dbReference>
<organism evidence="2 3">
    <name type="scientific">Caenorhabditis elegans</name>
    <dbReference type="NCBI Taxonomy" id="6239"/>
    <lineage>
        <taxon>Eukaryota</taxon>
        <taxon>Metazoa</taxon>
        <taxon>Ecdysozoa</taxon>
        <taxon>Nematoda</taxon>
        <taxon>Chromadorea</taxon>
        <taxon>Rhabditida</taxon>
        <taxon>Rhabditina</taxon>
        <taxon>Rhabditomorpha</taxon>
        <taxon>Rhabditoidea</taxon>
        <taxon>Rhabditidae</taxon>
        <taxon>Peloderinae</taxon>
        <taxon>Caenorhabditis</taxon>
    </lineage>
</organism>
<dbReference type="AlphaFoldDB" id="O62072"/>
<dbReference type="OrthoDB" id="5868606at2759"/>
<dbReference type="GeneID" id="182907"/>
<dbReference type="InParanoid" id="O62072"/>
<evidence type="ECO:0000256" key="1">
    <source>
        <dbReference type="SAM" id="SignalP"/>
    </source>
</evidence>
<evidence type="ECO:0000313" key="4">
    <source>
        <dbReference type="WormBase" id="C25F9.8"/>
    </source>
</evidence>
<dbReference type="AGR" id="WB:WBGene00007727"/>
<accession>O62072</accession>
<feature type="chain" id="PRO_5004159202" evidence="1">
    <location>
        <begin position="26"/>
        <end position="334"/>
    </location>
</feature>
<protein>
    <submittedName>
        <fullName evidence="2">CW domain-containing protein</fullName>
    </submittedName>
</protein>